<dbReference type="AlphaFoldDB" id="A0A7U9KQD1"/>
<evidence type="ECO:0000256" key="1">
    <source>
        <dbReference type="SAM" id="MobiDB-lite"/>
    </source>
</evidence>
<reference evidence="2 3" key="1">
    <citation type="submission" date="2018-11" db="EMBL/GenBank/DDBJ databases">
        <title>Whole genome sequence of Streptomyces chrestomyceticus NBRC 13444(T).</title>
        <authorList>
            <person name="Komaki H."/>
            <person name="Tamura T."/>
        </authorList>
    </citation>
    <scope>NUCLEOTIDE SEQUENCE [LARGE SCALE GENOMIC DNA]</scope>
    <source>
        <strain evidence="2 3">NBRC 13444</strain>
    </source>
</reference>
<feature type="region of interest" description="Disordered" evidence="1">
    <location>
        <begin position="1"/>
        <end position="20"/>
    </location>
</feature>
<sequence>MPDEPASPSPAGGGRQPADAGAVHALVRQVIALYTERILAGRRATAPDEARLAQLMEGQRACIADQQRLRSAELGPAEVEQSAARCAALHARLTTE</sequence>
<dbReference type="Proteomes" id="UP000287830">
    <property type="component" value="Unassembled WGS sequence"/>
</dbReference>
<dbReference type="RefSeq" id="WP_125043462.1">
    <property type="nucleotide sequence ID" value="NZ_BHZC01000001.1"/>
</dbReference>
<gene>
    <name evidence="2" type="ORF">OEIGOIKO_00615</name>
</gene>
<dbReference type="OrthoDB" id="9945861at2"/>
<protein>
    <submittedName>
        <fullName evidence="2">Uncharacterized protein</fullName>
    </submittedName>
</protein>
<name>A0A7U9KQD1_9ACTN</name>
<comment type="caution">
    <text evidence="2">The sequence shown here is derived from an EMBL/GenBank/DDBJ whole genome shotgun (WGS) entry which is preliminary data.</text>
</comment>
<proteinExistence type="predicted"/>
<dbReference type="EMBL" id="BHZC01000001">
    <property type="protein sequence ID" value="GCD32897.1"/>
    <property type="molecule type" value="Genomic_DNA"/>
</dbReference>
<organism evidence="2 3">
    <name type="scientific">Streptomyces chrestomyceticus JCM 4735</name>
    <dbReference type="NCBI Taxonomy" id="1306181"/>
    <lineage>
        <taxon>Bacteria</taxon>
        <taxon>Bacillati</taxon>
        <taxon>Actinomycetota</taxon>
        <taxon>Actinomycetes</taxon>
        <taxon>Kitasatosporales</taxon>
        <taxon>Streptomycetaceae</taxon>
        <taxon>Streptomyces</taxon>
    </lineage>
</organism>
<evidence type="ECO:0000313" key="2">
    <source>
        <dbReference type="EMBL" id="GCD32897.1"/>
    </source>
</evidence>
<accession>A0A7U9KQD1</accession>
<evidence type="ECO:0000313" key="3">
    <source>
        <dbReference type="Proteomes" id="UP000287830"/>
    </source>
</evidence>
<dbReference type="GeneID" id="95619675"/>